<dbReference type="GO" id="GO:0006826">
    <property type="term" value="P:iron ion transport"/>
    <property type="evidence" value="ECO:0007669"/>
    <property type="project" value="UniProtKB-KW"/>
</dbReference>
<dbReference type="PANTHER" id="PTHR32552">
    <property type="entry name" value="FERRICHROME IRON RECEPTOR-RELATED"/>
    <property type="match status" value="1"/>
</dbReference>
<name>A0A437J9E8_9SPHN</name>
<dbReference type="Proteomes" id="UP000282977">
    <property type="component" value="Unassembled WGS sequence"/>
</dbReference>
<dbReference type="PROSITE" id="PS52016">
    <property type="entry name" value="TONB_DEPENDENT_REC_3"/>
    <property type="match status" value="1"/>
</dbReference>
<evidence type="ECO:0000256" key="12">
    <source>
        <dbReference type="RuleBase" id="RU003357"/>
    </source>
</evidence>
<dbReference type="AlphaFoldDB" id="A0A437J9E8"/>
<sequence length="789" mass="85388">MIDGILCRKYRHSLFGRLVPLSALVFILATQPAIAQSVETPAEEQDDGIIVVTAQKRSENLQNVPISIAALSAAKLNEANVLTVQDLARVVTNFSATRTSQAASIRLTVRGIGTASNNANEPSVAAFVDGVYVPRPGSIIGNFLDMEGVEVLRGPQGTLFGRNASVGAISFRTGQPTGDFSGQIRAEGGTGDRYLLTGNVNVPLSESLSVRVAGLASTSNGLFNNRLDGKTYGGSDDYAGRVTLKAVTGNLTWLLRGDYAKSDGDGYVTNEFDVRSVSPAQLQNFLNVQTRLAGSANDLVRFDRNVNQFVTADLTDENWGVSSDATVEVGSFSVRLINSYRSWDSEQLDGDSFNTPIEIGSRIAGFSSRSHNHELQLISPQKELLNGRLDFVAGVYFFREDFAIDERLQLNRQFCDFSVPPNQVAQCNALLRAGGGVDATDLDFSQSVESFAVYSQANLKIAEGLTATLGGRWTTERKNGSFVQTLANPFAASLRRPESVALRLRDNRFTWRGALSYQPKDDVLLFASYSTGFKSGGFNSGGGTEVLGLSRRFDRETVDNYEVGAKTSWLNNALQANLTFYRMDIDGFQDRSFDGLSFVVRNAGTLRHQGFEFDTRIAPSRNFVVNASLGYIDSEFTSYVGASALPGLGSRARQDLTGGRSHFAPEFTGAFGATWSGDIGKSGLRWSLNGNLSYISDLNNGSVTDNNPQTVQDGYALLNGRFQISGPADRWNIAVFANNITDKGYCVAQFYQVLDTAFALRNGVFNGSTGVRCAVGQPRTIGVSGTFNF</sequence>
<keyword evidence="8 12" id="KW-0798">TonB box</keyword>
<keyword evidence="16" id="KW-0675">Receptor</keyword>
<evidence type="ECO:0000256" key="13">
    <source>
        <dbReference type="SAM" id="SignalP"/>
    </source>
</evidence>
<keyword evidence="3 11" id="KW-1134">Transmembrane beta strand</keyword>
<accession>A0A437J9E8</accession>
<keyword evidence="13" id="KW-0732">Signal</keyword>
<feature type="signal peptide" evidence="13">
    <location>
        <begin position="1"/>
        <end position="35"/>
    </location>
</feature>
<dbReference type="PANTHER" id="PTHR32552:SF81">
    <property type="entry name" value="TONB-DEPENDENT OUTER MEMBRANE RECEPTOR"/>
    <property type="match status" value="1"/>
</dbReference>
<dbReference type="InterPro" id="IPR000531">
    <property type="entry name" value="Beta-barrel_TonB"/>
</dbReference>
<evidence type="ECO:0000313" key="16">
    <source>
        <dbReference type="EMBL" id="RVT41942.1"/>
    </source>
</evidence>
<comment type="subcellular location">
    <subcellularLocation>
        <location evidence="1 11">Cell outer membrane</location>
        <topology evidence="1 11">Multi-pass membrane protein</topology>
    </subcellularLocation>
</comment>
<evidence type="ECO:0000256" key="9">
    <source>
        <dbReference type="ARBA" id="ARBA00023136"/>
    </source>
</evidence>
<proteinExistence type="inferred from homology"/>
<feature type="domain" description="TonB-dependent receptor-like beta-barrel" evidence="14">
    <location>
        <begin position="261"/>
        <end position="740"/>
    </location>
</feature>
<feature type="chain" id="PRO_5019027718" evidence="13">
    <location>
        <begin position="36"/>
        <end position="789"/>
    </location>
</feature>
<evidence type="ECO:0000313" key="17">
    <source>
        <dbReference type="Proteomes" id="UP000282977"/>
    </source>
</evidence>
<evidence type="ECO:0000256" key="6">
    <source>
        <dbReference type="ARBA" id="ARBA00023004"/>
    </source>
</evidence>
<comment type="similarity">
    <text evidence="11 12">Belongs to the TonB-dependent receptor family.</text>
</comment>
<reference evidence="16 17" key="1">
    <citation type="submission" date="2019-01" db="EMBL/GenBank/DDBJ databases">
        <authorList>
            <person name="Chen W.-M."/>
        </authorList>
    </citation>
    <scope>NUCLEOTIDE SEQUENCE [LARGE SCALE GENOMIC DNA]</scope>
    <source>
        <strain evidence="16 17">TLA-22</strain>
    </source>
</reference>
<dbReference type="GO" id="GO:0009279">
    <property type="term" value="C:cell outer membrane"/>
    <property type="evidence" value="ECO:0007669"/>
    <property type="project" value="UniProtKB-SubCell"/>
</dbReference>
<dbReference type="Gene3D" id="2.40.170.20">
    <property type="entry name" value="TonB-dependent receptor, beta-barrel domain"/>
    <property type="match status" value="1"/>
</dbReference>
<dbReference type="InterPro" id="IPR012910">
    <property type="entry name" value="Plug_dom"/>
</dbReference>
<evidence type="ECO:0000256" key="10">
    <source>
        <dbReference type="ARBA" id="ARBA00023237"/>
    </source>
</evidence>
<evidence type="ECO:0000256" key="7">
    <source>
        <dbReference type="ARBA" id="ARBA00023065"/>
    </source>
</evidence>
<dbReference type="OrthoDB" id="9760333at2"/>
<organism evidence="16 17">
    <name type="scientific">Sphingobium algorifonticola</name>
    <dbReference type="NCBI Taxonomy" id="2008318"/>
    <lineage>
        <taxon>Bacteria</taxon>
        <taxon>Pseudomonadati</taxon>
        <taxon>Pseudomonadota</taxon>
        <taxon>Alphaproteobacteria</taxon>
        <taxon>Sphingomonadales</taxon>
        <taxon>Sphingomonadaceae</taxon>
        <taxon>Sphingobium</taxon>
    </lineage>
</organism>
<dbReference type="Pfam" id="PF07715">
    <property type="entry name" value="Plug"/>
    <property type="match status" value="1"/>
</dbReference>
<keyword evidence="10 11" id="KW-0998">Cell outer membrane</keyword>
<keyword evidence="9 11" id="KW-0472">Membrane</keyword>
<dbReference type="InterPro" id="IPR036942">
    <property type="entry name" value="Beta-barrel_TonB_sf"/>
</dbReference>
<keyword evidence="5 11" id="KW-0812">Transmembrane</keyword>
<keyword evidence="6" id="KW-0408">Iron</keyword>
<evidence type="ECO:0000256" key="8">
    <source>
        <dbReference type="ARBA" id="ARBA00023077"/>
    </source>
</evidence>
<evidence type="ECO:0000256" key="1">
    <source>
        <dbReference type="ARBA" id="ARBA00004571"/>
    </source>
</evidence>
<comment type="caution">
    <text evidence="16">The sequence shown here is derived from an EMBL/GenBank/DDBJ whole genome shotgun (WGS) entry which is preliminary data.</text>
</comment>
<evidence type="ECO:0000256" key="4">
    <source>
        <dbReference type="ARBA" id="ARBA00022496"/>
    </source>
</evidence>
<evidence type="ECO:0000256" key="2">
    <source>
        <dbReference type="ARBA" id="ARBA00022448"/>
    </source>
</evidence>
<keyword evidence="2 11" id="KW-0813">Transport</keyword>
<keyword evidence="17" id="KW-1185">Reference proteome</keyword>
<feature type="domain" description="TonB-dependent receptor plug" evidence="15">
    <location>
        <begin position="61"/>
        <end position="167"/>
    </location>
</feature>
<evidence type="ECO:0000259" key="14">
    <source>
        <dbReference type="Pfam" id="PF00593"/>
    </source>
</evidence>
<dbReference type="Pfam" id="PF00593">
    <property type="entry name" value="TonB_dep_Rec_b-barrel"/>
    <property type="match status" value="1"/>
</dbReference>
<dbReference type="InterPro" id="IPR039426">
    <property type="entry name" value="TonB-dep_rcpt-like"/>
</dbReference>
<evidence type="ECO:0000259" key="15">
    <source>
        <dbReference type="Pfam" id="PF07715"/>
    </source>
</evidence>
<keyword evidence="7" id="KW-0406">Ion transport</keyword>
<keyword evidence="4" id="KW-0410">Iron transport</keyword>
<evidence type="ECO:0000256" key="5">
    <source>
        <dbReference type="ARBA" id="ARBA00022692"/>
    </source>
</evidence>
<dbReference type="EMBL" id="RZUL01000002">
    <property type="protein sequence ID" value="RVT41942.1"/>
    <property type="molecule type" value="Genomic_DNA"/>
</dbReference>
<evidence type="ECO:0000256" key="3">
    <source>
        <dbReference type="ARBA" id="ARBA00022452"/>
    </source>
</evidence>
<dbReference type="SUPFAM" id="SSF56935">
    <property type="entry name" value="Porins"/>
    <property type="match status" value="1"/>
</dbReference>
<evidence type="ECO:0000256" key="11">
    <source>
        <dbReference type="PROSITE-ProRule" id="PRU01360"/>
    </source>
</evidence>
<gene>
    <name evidence="16" type="ORF">ENE74_06725</name>
</gene>
<protein>
    <submittedName>
        <fullName evidence="16">TonB-dependent receptor</fullName>
    </submittedName>
</protein>